<evidence type="ECO:0000256" key="4">
    <source>
        <dbReference type="ARBA" id="ARBA00023163"/>
    </source>
</evidence>
<evidence type="ECO:0000259" key="5">
    <source>
        <dbReference type="Pfam" id="PF04542"/>
    </source>
</evidence>
<dbReference type="PANTHER" id="PTHR43133">
    <property type="entry name" value="RNA POLYMERASE ECF-TYPE SIGMA FACTO"/>
    <property type="match status" value="1"/>
</dbReference>
<dbReference type="Gene3D" id="1.10.1740.10">
    <property type="match status" value="1"/>
</dbReference>
<evidence type="ECO:0000256" key="3">
    <source>
        <dbReference type="ARBA" id="ARBA00023082"/>
    </source>
</evidence>
<dbReference type="InterPro" id="IPR007627">
    <property type="entry name" value="RNA_pol_sigma70_r2"/>
</dbReference>
<dbReference type="InterPro" id="IPR039425">
    <property type="entry name" value="RNA_pol_sigma-70-like"/>
</dbReference>
<organism evidence="6 7">
    <name type="scientific">Gimesia maris</name>
    <dbReference type="NCBI Taxonomy" id="122"/>
    <lineage>
        <taxon>Bacteria</taxon>
        <taxon>Pseudomonadati</taxon>
        <taxon>Planctomycetota</taxon>
        <taxon>Planctomycetia</taxon>
        <taxon>Planctomycetales</taxon>
        <taxon>Planctomycetaceae</taxon>
        <taxon>Gimesia</taxon>
    </lineage>
</organism>
<dbReference type="SUPFAM" id="SSF88946">
    <property type="entry name" value="Sigma2 domain of RNA polymerase sigma factors"/>
    <property type="match status" value="1"/>
</dbReference>
<feature type="domain" description="RNA polymerase sigma-70 region 2" evidence="5">
    <location>
        <begin position="41"/>
        <end position="104"/>
    </location>
</feature>
<dbReference type="NCBIfam" id="TIGR02989">
    <property type="entry name" value="Sig-70_gvs1"/>
    <property type="match status" value="1"/>
</dbReference>
<dbReference type="AlphaFoldDB" id="A0A3D3RCT6"/>
<dbReference type="InterPro" id="IPR013324">
    <property type="entry name" value="RNA_pol_sigma_r3/r4-like"/>
</dbReference>
<dbReference type="SUPFAM" id="SSF88659">
    <property type="entry name" value="Sigma3 and sigma4 domains of RNA polymerase sigma factors"/>
    <property type="match status" value="1"/>
</dbReference>
<evidence type="ECO:0000313" key="6">
    <source>
        <dbReference type="EMBL" id="HCO26416.1"/>
    </source>
</evidence>
<dbReference type="GO" id="GO:0016987">
    <property type="term" value="F:sigma factor activity"/>
    <property type="evidence" value="ECO:0007669"/>
    <property type="project" value="UniProtKB-KW"/>
</dbReference>
<accession>A0A3D3RCT6</accession>
<evidence type="ECO:0000313" key="7">
    <source>
        <dbReference type="Proteomes" id="UP000263642"/>
    </source>
</evidence>
<proteinExistence type="inferred from homology"/>
<dbReference type="Proteomes" id="UP000263642">
    <property type="component" value="Unassembled WGS sequence"/>
</dbReference>
<dbReference type="PANTHER" id="PTHR43133:SF51">
    <property type="entry name" value="RNA POLYMERASE SIGMA FACTOR"/>
    <property type="match status" value="1"/>
</dbReference>
<dbReference type="InterPro" id="IPR013325">
    <property type="entry name" value="RNA_pol_sigma_r2"/>
</dbReference>
<evidence type="ECO:0000256" key="2">
    <source>
        <dbReference type="ARBA" id="ARBA00023015"/>
    </source>
</evidence>
<dbReference type="InterPro" id="IPR014331">
    <property type="entry name" value="RNA_pol_sigma70_ECF_RHOBA"/>
</dbReference>
<gene>
    <name evidence="6" type="ORF">DIT97_26630</name>
</gene>
<keyword evidence="4" id="KW-0804">Transcription</keyword>
<comment type="caution">
    <text evidence="6">The sequence shown here is derived from an EMBL/GenBank/DDBJ whole genome shotgun (WGS) entry which is preliminary data.</text>
</comment>
<evidence type="ECO:0000256" key="1">
    <source>
        <dbReference type="ARBA" id="ARBA00010641"/>
    </source>
</evidence>
<keyword evidence="2" id="KW-0805">Transcription regulation</keyword>
<dbReference type="NCBIfam" id="TIGR02937">
    <property type="entry name" value="sigma70-ECF"/>
    <property type="match status" value="1"/>
</dbReference>
<name>A0A3D3RCT6_9PLAN</name>
<comment type="similarity">
    <text evidence="1">Belongs to the sigma-70 factor family. ECF subfamily.</text>
</comment>
<keyword evidence="3" id="KW-0731">Sigma factor</keyword>
<sequence length="203" mass="23944">MGVRLLIETRITACCHDKDGSGVVLEKLAEQKNQESQFTKLLTAHRRQLYAFIYSLLADHADAEDVYQRCSMIMWEKFDQYDSSCDFLPWAMGIAFYEVKNFQRVSSRDRHHFSEQLLEQLFACMSTHKNDHSTQMLSLEKCLKSLRQKDLWLVQQVYWERRKCSAVAEEIGMKINALYDRVGRIRSQLKDCVRRRVAEVEHV</sequence>
<reference evidence="6 7" key="1">
    <citation type="journal article" date="2018" name="Nat. Biotechnol.">
        <title>A standardized bacterial taxonomy based on genome phylogeny substantially revises the tree of life.</title>
        <authorList>
            <person name="Parks D.H."/>
            <person name="Chuvochina M."/>
            <person name="Waite D.W."/>
            <person name="Rinke C."/>
            <person name="Skarshewski A."/>
            <person name="Chaumeil P.A."/>
            <person name="Hugenholtz P."/>
        </authorList>
    </citation>
    <scope>NUCLEOTIDE SEQUENCE [LARGE SCALE GENOMIC DNA]</scope>
    <source>
        <strain evidence="6">UBA9375</strain>
    </source>
</reference>
<dbReference type="Pfam" id="PF04542">
    <property type="entry name" value="Sigma70_r2"/>
    <property type="match status" value="1"/>
</dbReference>
<dbReference type="InterPro" id="IPR014284">
    <property type="entry name" value="RNA_pol_sigma-70_dom"/>
</dbReference>
<protein>
    <recommendedName>
        <fullName evidence="5">RNA polymerase sigma-70 region 2 domain-containing protein</fullName>
    </recommendedName>
</protein>
<dbReference type="GO" id="GO:0006352">
    <property type="term" value="P:DNA-templated transcription initiation"/>
    <property type="evidence" value="ECO:0007669"/>
    <property type="project" value="InterPro"/>
</dbReference>
<dbReference type="EMBL" id="DQAY01000159">
    <property type="protein sequence ID" value="HCO26416.1"/>
    <property type="molecule type" value="Genomic_DNA"/>
</dbReference>